<proteinExistence type="predicted"/>
<dbReference type="RefSeq" id="XP_004353963.1">
    <property type="nucleotide sequence ID" value="XM_004353911.1"/>
</dbReference>
<dbReference type="AlphaFoldDB" id="F4QD59"/>
<accession>F4QD59</accession>
<organism evidence="1 2">
    <name type="scientific">Cavenderia fasciculata</name>
    <name type="common">Slime mold</name>
    <name type="synonym">Dictyostelium fasciculatum</name>
    <dbReference type="NCBI Taxonomy" id="261658"/>
    <lineage>
        <taxon>Eukaryota</taxon>
        <taxon>Amoebozoa</taxon>
        <taxon>Evosea</taxon>
        <taxon>Eumycetozoa</taxon>
        <taxon>Dictyostelia</taxon>
        <taxon>Acytosteliales</taxon>
        <taxon>Cavenderiaceae</taxon>
        <taxon>Cavenderia</taxon>
    </lineage>
</organism>
<evidence type="ECO:0000313" key="2">
    <source>
        <dbReference type="Proteomes" id="UP000007797"/>
    </source>
</evidence>
<dbReference type="KEGG" id="dfa:DFA_12306"/>
<dbReference type="EMBL" id="GL883029">
    <property type="protein sequence ID" value="EGG14530.1"/>
    <property type="molecule type" value="Genomic_DNA"/>
</dbReference>
<evidence type="ECO:0000313" key="1">
    <source>
        <dbReference type="EMBL" id="EGG14530.1"/>
    </source>
</evidence>
<reference evidence="2" key="1">
    <citation type="journal article" date="2011" name="Genome Res.">
        <title>Phylogeny-wide analysis of social amoeba genomes highlights ancient origins for complex intercellular communication.</title>
        <authorList>
            <person name="Heidel A.J."/>
            <person name="Lawal H.M."/>
            <person name="Felder M."/>
            <person name="Schilde C."/>
            <person name="Helps N.R."/>
            <person name="Tunggal B."/>
            <person name="Rivero F."/>
            <person name="John U."/>
            <person name="Schleicher M."/>
            <person name="Eichinger L."/>
            <person name="Platzer M."/>
            <person name="Noegel A.A."/>
            <person name="Schaap P."/>
            <person name="Gloeckner G."/>
        </authorList>
    </citation>
    <scope>NUCLEOTIDE SEQUENCE [LARGE SCALE GENOMIC DNA]</scope>
    <source>
        <strain evidence="2">SH3</strain>
    </source>
</reference>
<protein>
    <submittedName>
        <fullName evidence="1">Uncharacterized protein</fullName>
    </submittedName>
</protein>
<gene>
    <name evidence="1" type="ORF">DFA_12306</name>
</gene>
<dbReference type="Proteomes" id="UP000007797">
    <property type="component" value="Unassembled WGS sequence"/>
</dbReference>
<name>F4QD59_CACFS</name>
<dbReference type="GeneID" id="14865992"/>
<keyword evidence="2" id="KW-1185">Reference proteome</keyword>
<sequence length="656" mass="75813">MSSNENTSFKVIDQVFKQVLNNRYLIRSIFGHIRSIHRQVVANKLSESYVFSIGYLDSFSQVYDHIGSRFSKQPIFSTVVKEKVALCKLKGKEEEEKEKVTTITLSKRAKALAFFNFYENVMGPQELCQNPNIDLETFKQLIPLVRPRVFNPLNRSIMYWTISSRDIEKIKYLEELGYRNHSNQPPYRHSSLPPQLPPPSSSTNPNLFNLQSLYTSDTWMNDNNSLEQAIAQVKIHCESIIKERYQQTVDDYFQSLLLSLFQQYNKYQLMNNLEPITIPQDPSTWFTQEQSNLLFVLLVIIGLDKGLFTNAMHLVIKKLILFNNPIITTHLMTMQPDSTNLANIIIKYSLLLPVDSFTIVLNHYCTREPLVSIQNLLGYFFKDSLLQGDFVSARTILMCGKIAISSIRLDHFLKPIHLDGCVKIALEFFSRKENEFVNQKMWSDIYKMAALTSRNDIMESFFTTIDTTDKKNNTLITDILGNCLKGGNYSLALRIKELPCIDDLATLNLFMNFCYAIPTLCSTRVSDAVDFIVNWQQSLITWNQVIISSIYKQRVDVLLKLSQVGILNKDNPLHIGQMVIRHTAFLLECLEVLPSNCFSSSGPTPKHWKMMLKKAYNKKVSDQVIQVFHKYFQVVEEGGLTEYNYEKIKRLFVLHF</sequence>